<feature type="compositionally biased region" description="Polar residues" evidence="5">
    <location>
        <begin position="303"/>
        <end position="314"/>
    </location>
</feature>
<dbReference type="InParanoid" id="T0RIW9"/>
<evidence type="ECO:0000259" key="6">
    <source>
        <dbReference type="PROSITE" id="PS50199"/>
    </source>
</evidence>
<dbReference type="InterPro" id="IPR036443">
    <property type="entry name" value="Znf_RanBP2_sf"/>
</dbReference>
<evidence type="ECO:0000256" key="3">
    <source>
        <dbReference type="ARBA" id="ARBA00022833"/>
    </source>
</evidence>
<reference evidence="7 8" key="1">
    <citation type="submission" date="2012-04" db="EMBL/GenBank/DDBJ databases">
        <title>The Genome Sequence of Saprolegnia declina VS20.</title>
        <authorList>
            <consortium name="The Broad Institute Genome Sequencing Platform"/>
            <person name="Russ C."/>
            <person name="Nusbaum C."/>
            <person name="Tyler B."/>
            <person name="van West P."/>
            <person name="Dieguez-Uribeondo J."/>
            <person name="de Bruijn I."/>
            <person name="Tripathy S."/>
            <person name="Jiang R."/>
            <person name="Young S.K."/>
            <person name="Zeng Q."/>
            <person name="Gargeya S."/>
            <person name="Fitzgerald M."/>
            <person name="Haas B."/>
            <person name="Abouelleil A."/>
            <person name="Alvarado L."/>
            <person name="Arachchi H.M."/>
            <person name="Berlin A."/>
            <person name="Chapman S.B."/>
            <person name="Goldberg J."/>
            <person name="Griggs A."/>
            <person name="Gujja S."/>
            <person name="Hansen M."/>
            <person name="Howarth C."/>
            <person name="Imamovic A."/>
            <person name="Larimer J."/>
            <person name="McCowen C."/>
            <person name="Montmayeur A."/>
            <person name="Murphy C."/>
            <person name="Neiman D."/>
            <person name="Pearson M."/>
            <person name="Priest M."/>
            <person name="Roberts A."/>
            <person name="Saif S."/>
            <person name="Shea T."/>
            <person name="Sisk P."/>
            <person name="Sykes S."/>
            <person name="Wortman J."/>
            <person name="Nusbaum C."/>
            <person name="Birren B."/>
        </authorList>
    </citation>
    <scope>NUCLEOTIDE SEQUENCE [LARGE SCALE GENOMIC DNA]</scope>
    <source>
        <strain evidence="7 8">VS20</strain>
    </source>
</reference>
<dbReference type="GO" id="GO:0042995">
    <property type="term" value="C:cell projection"/>
    <property type="evidence" value="ECO:0007669"/>
    <property type="project" value="UniProtKB-SubCell"/>
</dbReference>
<dbReference type="OrthoDB" id="70846at2759"/>
<evidence type="ECO:0000313" key="7">
    <source>
        <dbReference type="EMBL" id="EQC32323.1"/>
    </source>
</evidence>
<dbReference type="InterPro" id="IPR052481">
    <property type="entry name" value="DZAN1"/>
</dbReference>
<feature type="region of interest" description="Disordered" evidence="5">
    <location>
        <begin position="228"/>
        <end position="269"/>
    </location>
</feature>
<evidence type="ECO:0000313" key="8">
    <source>
        <dbReference type="Proteomes" id="UP000030762"/>
    </source>
</evidence>
<proteinExistence type="predicted"/>
<dbReference type="InterPro" id="IPR001876">
    <property type="entry name" value="Znf_RanBP2"/>
</dbReference>
<protein>
    <recommendedName>
        <fullName evidence="6">RanBP2-type domain-containing protein</fullName>
    </recommendedName>
</protein>
<name>T0RIW9_SAPDV</name>
<dbReference type="eggNOG" id="ENOG502S6GX">
    <property type="taxonomic scope" value="Eukaryota"/>
</dbReference>
<keyword evidence="8" id="KW-1185">Reference proteome</keyword>
<dbReference type="GeneID" id="19950797"/>
<dbReference type="EMBL" id="JH767164">
    <property type="protein sequence ID" value="EQC32323.1"/>
    <property type="molecule type" value="Genomic_DNA"/>
</dbReference>
<dbReference type="VEuPathDB" id="FungiDB:SDRG_10070"/>
<dbReference type="PANTHER" id="PTHR16058">
    <property type="entry name" value="DOUBLE ZINC RIBBON AND ANKYRIN REPEAT-CONTAINING PROTEIN 1"/>
    <property type="match status" value="1"/>
</dbReference>
<feature type="domain" description="RanBP2-type" evidence="6">
    <location>
        <begin position="72"/>
        <end position="101"/>
    </location>
</feature>
<evidence type="ECO:0000256" key="1">
    <source>
        <dbReference type="ARBA" id="ARBA00022723"/>
    </source>
</evidence>
<dbReference type="PROSITE" id="PS50199">
    <property type="entry name" value="ZF_RANBP2_2"/>
    <property type="match status" value="1"/>
</dbReference>
<dbReference type="PROSITE" id="PS01358">
    <property type="entry name" value="ZF_RANBP2_1"/>
    <property type="match status" value="1"/>
</dbReference>
<evidence type="ECO:0000256" key="5">
    <source>
        <dbReference type="SAM" id="MobiDB-lite"/>
    </source>
</evidence>
<gene>
    <name evidence="7" type="ORF">SDRG_10070</name>
</gene>
<dbReference type="Pfam" id="PF12773">
    <property type="entry name" value="DZR"/>
    <property type="match status" value="1"/>
</dbReference>
<dbReference type="Proteomes" id="UP000030762">
    <property type="component" value="Unassembled WGS sequence"/>
</dbReference>
<dbReference type="AlphaFoldDB" id="T0RIW9"/>
<dbReference type="GO" id="GO:0008270">
    <property type="term" value="F:zinc ion binding"/>
    <property type="evidence" value="ECO:0007669"/>
    <property type="project" value="UniProtKB-KW"/>
</dbReference>
<dbReference type="Gene3D" id="2.30.30.380">
    <property type="entry name" value="Zn-finger domain of Sec23/24"/>
    <property type="match status" value="1"/>
</dbReference>
<feature type="compositionally biased region" description="Acidic residues" evidence="5">
    <location>
        <begin position="233"/>
        <end position="253"/>
    </location>
</feature>
<keyword evidence="1" id="KW-0479">Metal-binding</keyword>
<sequence length="378" mass="40789">MTALSADQLLRSYANLHLSSTWTAPPTTATLACTTCTYLNDADTSHCAMCDHALPAAPQLTEPLAAPHAIHSDGSWRCGECASYNASGVRDCYSCDAPFVSVVASSAPMHLNCTRCGTRNRASSAYCGSCGNALRSKLDTIKHEVADTTSHVARDLGLHVRVRCPGCLKVCALPSSACFRCGACDAYFAAPSVAAVTGFHVSRLTRSLSSSVSRLFSRPTGFSVSKFFQDDASSSDDDDDEVYEPIDDDDDETDPARGESHVPTPPLTLEEEVPIGILVSTCHVRPPVRSTMAVPPSLPPTLRKTQSAPTTLPPTVSFEKDWDFARTHDDFATDSEDDEEETKEELDDATILRSLRQSAYTTKCHVDDVYHGDTILLD</sequence>
<evidence type="ECO:0000256" key="2">
    <source>
        <dbReference type="ARBA" id="ARBA00022771"/>
    </source>
</evidence>
<dbReference type="SUPFAM" id="SSF90209">
    <property type="entry name" value="Ran binding protein zinc finger-like"/>
    <property type="match status" value="1"/>
</dbReference>
<accession>T0RIW9</accession>
<dbReference type="InterPro" id="IPR025874">
    <property type="entry name" value="DZR"/>
</dbReference>
<feature type="region of interest" description="Disordered" evidence="5">
    <location>
        <begin position="290"/>
        <end position="316"/>
    </location>
</feature>
<dbReference type="PANTHER" id="PTHR16058:SF4">
    <property type="entry name" value="DOUBLE ZINC RIBBON AND ANKYRIN REPEAT-CONTAINING PROTEIN 1"/>
    <property type="match status" value="1"/>
</dbReference>
<keyword evidence="2 4" id="KW-0863">Zinc-finger</keyword>
<organism evidence="7 8">
    <name type="scientific">Saprolegnia diclina (strain VS20)</name>
    <dbReference type="NCBI Taxonomy" id="1156394"/>
    <lineage>
        <taxon>Eukaryota</taxon>
        <taxon>Sar</taxon>
        <taxon>Stramenopiles</taxon>
        <taxon>Oomycota</taxon>
        <taxon>Saprolegniomycetes</taxon>
        <taxon>Saprolegniales</taxon>
        <taxon>Saprolegniaceae</taxon>
        <taxon>Saprolegnia</taxon>
    </lineage>
</organism>
<evidence type="ECO:0000256" key="4">
    <source>
        <dbReference type="PROSITE-ProRule" id="PRU00322"/>
    </source>
</evidence>
<dbReference type="RefSeq" id="XP_008614264.1">
    <property type="nucleotide sequence ID" value="XM_008616042.1"/>
</dbReference>
<keyword evidence="3" id="KW-0862">Zinc</keyword>
<dbReference type="SMART" id="SM00547">
    <property type="entry name" value="ZnF_RBZ"/>
    <property type="match status" value="3"/>
</dbReference>
<dbReference type="OMA" id="SGVRDCY"/>